<keyword evidence="2" id="KW-1185">Reference proteome</keyword>
<feature type="compositionally biased region" description="Low complexity" evidence="1">
    <location>
        <begin position="62"/>
        <end position="73"/>
    </location>
</feature>
<feature type="region of interest" description="Disordered" evidence="1">
    <location>
        <begin position="62"/>
        <end position="83"/>
    </location>
</feature>
<evidence type="ECO:0000313" key="2">
    <source>
        <dbReference type="Proteomes" id="UP000192223"/>
    </source>
</evidence>
<gene>
    <name evidence="3" type="primary">LOC108735695</name>
</gene>
<evidence type="ECO:0000313" key="3">
    <source>
        <dbReference type="RefSeq" id="XP_018323278.1"/>
    </source>
</evidence>
<protein>
    <submittedName>
        <fullName evidence="3">Uncharacterized protein LOC108735695</fullName>
    </submittedName>
</protein>
<dbReference type="Proteomes" id="UP000192223">
    <property type="component" value="Unplaced"/>
</dbReference>
<dbReference type="KEGG" id="apln:108735695"/>
<evidence type="ECO:0000256" key="1">
    <source>
        <dbReference type="SAM" id="MobiDB-lite"/>
    </source>
</evidence>
<sequence length="144" mass="15860">MDHYRTITNARIIRIIFQSWNWDSPGLQDHRVNTTGPSPTPGSSGYLITKITRIVERVGNSGSVVEPPGVSSPRHPFVGTGNSGVGRGKSWNIGILEHQGSGTSRAWMVRTSTYRNFGTSKYGASKHQRLGIIYRIFGFSCPIL</sequence>
<proteinExistence type="predicted"/>
<dbReference type="GeneID" id="108735695"/>
<reference evidence="3" key="1">
    <citation type="submission" date="2025-08" db="UniProtKB">
        <authorList>
            <consortium name="RefSeq"/>
        </authorList>
    </citation>
    <scope>IDENTIFICATION</scope>
    <source>
        <tissue evidence="3">Entire body</tissue>
    </source>
</reference>
<accession>A0A1W4WT07</accession>
<dbReference type="AlphaFoldDB" id="A0A1W4WT07"/>
<organism evidence="2 3">
    <name type="scientific">Agrilus planipennis</name>
    <name type="common">Emerald ash borer</name>
    <name type="synonym">Agrilus marcopoli</name>
    <dbReference type="NCBI Taxonomy" id="224129"/>
    <lineage>
        <taxon>Eukaryota</taxon>
        <taxon>Metazoa</taxon>
        <taxon>Ecdysozoa</taxon>
        <taxon>Arthropoda</taxon>
        <taxon>Hexapoda</taxon>
        <taxon>Insecta</taxon>
        <taxon>Pterygota</taxon>
        <taxon>Neoptera</taxon>
        <taxon>Endopterygota</taxon>
        <taxon>Coleoptera</taxon>
        <taxon>Polyphaga</taxon>
        <taxon>Elateriformia</taxon>
        <taxon>Buprestoidea</taxon>
        <taxon>Buprestidae</taxon>
        <taxon>Agrilinae</taxon>
        <taxon>Agrilus</taxon>
    </lineage>
</organism>
<dbReference type="InParanoid" id="A0A1W4WT07"/>
<name>A0A1W4WT07_AGRPL</name>
<dbReference type="RefSeq" id="XP_018323278.1">
    <property type="nucleotide sequence ID" value="XM_018467776.1"/>
</dbReference>